<dbReference type="GO" id="GO:0015074">
    <property type="term" value="P:DNA integration"/>
    <property type="evidence" value="ECO:0007669"/>
    <property type="project" value="UniProtKB-KW"/>
</dbReference>
<dbReference type="PANTHER" id="PTHR42648:SF11">
    <property type="entry name" value="TRANSPOSON TY4-P GAG-POL POLYPROTEIN"/>
    <property type="match status" value="1"/>
</dbReference>
<keyword evidence="9" id="KW-0233">DNA recombination</keyword>
<keyword evidence="2" id="KW-0479">Metal-binding</keyword>
<keyword evidence="1" id="KW-0540">Nuclease</keyword>
<evidence type="ECO:0000256" key="2">
    <source>
        <dbReference type="ARBA" id="ARBA00022723"/>
    </source>
</evidence>
<dbReference type="Proteomes" id="UP000014500">
    <property type="component" value="Unassembled WGS sequence"/>
</dbReference>
<sequence>MNGTTERINRTILDGVRAMLADTDLPQELWAELSVTLTYLKNRYPHARLKQEIPYVNWRKRYLSLRHLRRPGCVAYVNIPKQKQDGKLNVRAWKGIMVGYAFRTRGYRIWNPETNEVAETKHVKFQEDQEWKDWSKASDKSVSNDKFYDAKDLLEDSEDEDNDLSLTPVKTPGPAGLLSDTRPVNLNWLCGVGTTRLRAGGDVGSRSLR</sequence>
<dbReference type="Pfam" id="PF25597">
    <property type="entry name" value="SH3_retrovirus"/>
    <property type="match status" value="1"/>
</dbReference>
<evidence type="ECO:0000256" key="5">
    <source>
        <dbReference type="ARBA" id="ARBA00022842"/>
    </source>
</evidence>
<dbReference type="GO" id="GO:0006310">
    <property type="term" value="P:DNA recombination"/>
    <property type="evidence" value="ECO:0007669"/>
    <property type="project" value="UniProtKB-KW"/>
</dbReference>
<evidence type="ECO:0000313" key="12">
    <source>
        <dbReference type="Proteomes" id="UP000014500"/>
    </source>
</evidence>
<dbReference type="AlphaFoldDB" id="T1IQ94"/>
<protein>
    <recommendedName>
        <fullName evidence="10">Retroviral polymerase SH3-like domain-containing protein</fullName>
    </recommendedName>
</protein>
<keyword evidence="8" id="KW-0548">Nucleotidyltransferase</keyword>
<evidence type="ECO:0000313" key="11">
    <source>
        <dbReference type="EnsemblMetazoa" id="SMAR003205-PA"/>
    </source>
</evidence>
<keyword evidence="7" id="KW-0695">RNA-directed DNA polymerase</keyword>
<evidence type="ECO:0000256" key="6">
    <source>
        <dbReference type="ARBA" id="ARBA00022908"/>
    </source>
</evidence>
<keyword evidence="4" id="KW-0378">Hydrolase</keyword>
<dbReference type="InterPro" id="IPR012337">
    <property type="entry name" value="RNaseH-like_sf"/>
</dbReference>
<evidence type="ECO:0000256" key="1">
    <source>
        <dbReference type="ARBA" id="ARBA00022722"/>
    </source>
</evidence>
<evidence type="ECO:0000259" key="10">
    <source>
        <dbReference type="Pfam" id="PF25597"/>
    </source>
</evidence>
<dbReference type="InterPro" id="IPR039537">
    <property type="entry name" value="Retrotran_Ty1/copia-like"/>
</dbReference>
<accession>T1IQ94</accession>
<evidence type="ECO:0000256" key="8">
    <source>
        <dbReference type="ARBA" id="ARBA00022932"/>
    </source>
</evidence>
<keyword evidence="12" id="KW-1185">Reference proteome</keyword>
<dbReference type="GO" id="GO:0016787">
    <property type="term" value="F:hydrolase activity"/>
    <property type="evidence" value="ECO:0007669"/>
    <property type="project" value="UniProtKB-KW"/>
</dbReference>
<dbReference type="PhylomeDB" id="T1IQ94"/>
<keyword evidence="3" id="KW-0255">Endonuclease</keyword>
<dbReference type="GO" id="GO:0003964">
    <property type="term" value="F:RNA-directed DNA polymerase activity"/>
    <property type="evidence" value="ECO:0007669"/>
    <property type="project" value="UniProtKB-KW"/>
</dbReference>
<dbReference type="HOGENOM" id="CLU_1350410_0_0_1"/>
<dbReference type="eggNOG" id="KOG0017">
    <property type="taxonomic scope" value="Eukaryota"/>
</dbReference>
<dbReference type="EnsemblMetazoa" id="SMAR003205-RA">
    <property type="protein sequence ID" value="SMAR003205-PA"/>
    <property type="gene ID" value="SMAR003205"/>
</dbReference>
<reference evidence="11" key="2">
    <citation type="submission" date="2015-02" db="UniProtKB">
        <authorList>
            <consortium name="EnsemblMetazoa"/>
        </authorList>
    </citation>
    <scope>IDENTIFICATION</scope>
</reference>
<dbReference type="STRING" id="126957.T1IQ94"/>
<evidence type="ECO:0000256" key="3">
    <source>
        <dbReference type="ARBA" id="ARBA00022759"/>
    </source>
</evidence>
<evidence type="ECO:0000256" key="7">
    <source>
        <dbReference type="ARBA" id="ARBA00022918"/>
    </source>
</evidence>
<dbReference type="GO" id="GO:0004519">
    <property type="term" value="F:endonuclease activity"/>
    <property type="evidence" value="ECO:0007669"/>
    <property type="project" value="UniProtKB-KW"/>
</dbReference>
<dbReference type="GO" id="GO:0046872">
    <property type="term" value="F:metal ion binding"/>
    <property type="evidence" value="ECO:0007669"/>
    <property type="project" value="UniProtKB-KW"/>
</dbReference>
<dbReference type="GO" id="GO:0003676">
    <property type="term" value="F:nucleic acid binding"/>
    <property type="evidence" value="ECO:0007669"/>
    <property type="project" value="InterPro"/>
</dbReference>
<feature type="domain" description="Retroviral polymerase SH3-like" evidence="10">
    <location>
        <begin position="73"/>
        <end position="136"/>
    </location>
</feature>
<organism evidence="11 12">
    <name type="scientific">Strigamia maritima</name>
    <name type="common">European centipede</name>
    <name type="synonym">Geophilus maritimus</name>
    <dbReference type="NCBI Taxonomy" id="126957"/>
    <lineage>
        <taxon>Eukaryota</taxon>
        <taxon>Metazoa</taxon>
        <taxon>Ecdysozoa</taxon>
        <taxon>Arthropoda</taxon>
        <taxon>Myriapoda</taxon>
        <taxon>Chilopoda</taxon>
        <taxon>Pleurostigmophora</taxon>
        <taxon>Geophilomorpha</taxon>
        <taxon>Linotaeniidae</taxon>
        <taxon>Strigamia</taxon>
    </lineage>
</organism>
<keyword evidence="8" id="KW-0808">Transferase</keyword>
<evidence type="ECO:0000256" key="4">
    <source>
        <dbReference type="ARBA" id="ARBA00022801"/>
    </source>
</evidence>
<keyword evidence="8" id="KW-0239">DNA-directed DNA polymerase</keyword>
<dbReference type="SUPFAM" id="SSF53098">
    <property type="entry name" value="Ribonuclease H-like"/>
    <property type="match status" value="1"/>
</dbReference>
<keyword evidence="6" id="KW-0229">DNA integration</keyword>
<keyword evidence="5" id="KW-0460">Magnesium</keyword>
<dbReference type="InterPro" id="IPR057670">
    <property type="entry name" value="SH3_retrovirus"/>
</dbReference>
<dbReference type="InterPro" id="IPR036397">
    <property type="entry name" value="RNaseH_sf"/>
</dbReference>
<dbReference type="EMBL" id="JH431296">
    <property type="status" value="NOT_ANNOTATED_CDS"/>
    <property type="molecule type" value="Genomic_DNA"/>
</dbReference>
<dbReference type="GO" id="GO:0003887">
    <property type="term" value="F:DNA-directed DNA polymerase activity"/>
    <property type="evidence" value="ECO:0007669"/>
    <property type="project" value="UniProtKB-KW"/>
</dbReference>
<dbReference type="Gene3D" id="3.30.420.10">
    <property type="entry name" value="Ribonuclease H-like superfamily/Ribonuclease H"/>
    <property type="match status" value="1"/>
</dbReference>
<reference evidence="12" key="1">
    <citation type="submission" date="2011-05" db="EMBL/GenBank/DDBJ databases">
        <authorList>
            <person name="Richards S.R."/>
            <person name="Qu J."/>
            <person name="Jiang H."/>
            <person name="Jhangiani S.N."/>
            <person name="Agravi P."/>
            <person name="Goodspeed R."/>
            <person name="Gross S."/>
            <person name="Mandapat C."/>
            <person name="Jackson L."/>
            <person name="Mathew T."/>
            <person name="Pu L."/>
            <person name="Thornton R."/>
            <person name="Saada N."/>
            <person name="Wilczek-Boney K.B."/>
            <person name="Lee S."/>
            <person name="Kovar C."/>
            <person name="Wu Y."/>
            <person name="Scherer S.E."/>
            <person name="Worley K.C."/>
            <person name="Muzny D.M."/>
            <person name="Gibbs R."/>
        </authorList>
    </citation>
    <scope>NUCLEOTIDE SEQUENCE</scope>
    <source>
        <strain evidence="12">Brora</strain>
    </source>
</reference>
<dbReference type="PANTHER" id="PTHR42648">
    <property type="entry name" value="TRANSPOSASE, PUTATIVE-RELATED"/>
    <property type="match status" value="1"/>
</dbReference>
<evidence type="ECO:0000256" key="9">
    <source>
        <dbReference type="ARBA" id="ARBA00023172"/>
    </source>
</evidence>
<proteinExistence type="predicted"/>
<name>T1IQ94_STRMM</name>